<evidence type="ECO:0000259" key="3">
    <source>
        <dbReference type="Pfam" id="PF13100"/>
    </source>
</evidence>
<keyword evidence="1" id="KW-0998">Cell outer membrane</keyword>
<evidence type="ECO:0000256" key="2">
    <source>
        <dbReference type="SAM" id="MobiDB-lite"/>
    </source>
</evidence>
<gene>
    <name evidence="4" type="ORF">ACFX5E_07825</name>
</gene>
<keyword evidence="5" id="KW-1185">Reference proteome</keyword>
<name>A0ABW6HVF3_9FLAO</name>
<evidence type="ECO:0000256" key="1">
    <source>
        <dbReference type="ARBA" id="ARBA00023237"/>
    </source>
</evidence>
<dbReference type="EMBL" id="JBHZPZ010000007">
    <property type="protein sequence ID" value="MFE3867981.1"/>
    <property type="molecule type" value="Genomic_DNA"/>
</dbReference>
<feature type="compositionally biased region" description="Basic and acidic residues" evidence="2">
    <location>
        <begin position="496"/>
        <end position="512"/>
    </location>
</feature>
<dbReference type="PANTHER" id="PTHR30189:SF1">
    <property type="entry name" value="LPS-ASSEMBLY PROTEIN LPTD"/>
    <property type="match status" value="1"/>
</dbReference>
<keyword evidence="1" id="KW-0472">Membrane</keyword>
<feature type="domain" description="Organic solvent tolerance-like N-terminal" evidence="3">
    <location>
        <begin position="14"/>
        <end position="169"/>
    </location>
</feature>
<accession>A0ABW6HVF3</accession>
<sequence>MVLGTNLVLAQAPKKIIVEHSDFADVNQVEIPDAFLLTGNVRVNHDGVVLTCNKAYYFQKENYIKAFGNVQIVQGDTLFLNSRYAEYNGNVKQAFATGNAVMSSPDATLATDTINFNRNTQEVYYNTQGTITNKENTLSSKSGRYYVAQKKFQFLTAVTITNPTYVIKSNHLDYYSNSGHSYLFGPSTITSKANYIYTEKGFYDTKKNLAHFVKKSYIKYDDRVIRGDSLYYDRNREFASATRNVKITDSINRGIIKGHYAELYKKKDSVFVTKRAVAINFVENDSVYIHGKKLMVTGKEGNRVIRAFNNVRFFKTDMSGKCDSIHSSSKTALTKMIGNPILWNGESQITGDIMHLIGNNNTQKLDSLKVLNNTFLVSKDTLGTGYNQVKGQNLYGKFEEGKLHDVDIVKNTEVIYYMRNDAKELIGINKNVSSKINLILEKNAIESITFFKQVDGDIYPEKDLPENARKLRGLVWRGEERIKSKDDIFPPEENQDNDKITKATKADEAKKDVPMKIRKETLNYDKKKGKK</sequence>
<dbReference type="InterPro" id="IPR005653">
    <property type="entry name" value="OstA-like_N"/>
</dbReference>
<evidence type="ECO:0000313" key="4">
    <source>
        <dbReference type="EMBL" id="MFE3867981.1"/>
    </source>
</evidence>
<dbReference type="PANTHER" id="PTHR30189">
    <property type="entry name" value="LPS-ASSEMBLY PROTEIN"/>
    <property type="match status" value="1"/>
</dbReference>
<dbReference type="InterPro" id="IPR050218">
    <property type="entry name" value="LptD"/>
</dbReference>
<feature type="region of interest" description="Disordered" evidence="2">
    <location>
        <begin position="485"/>
        <end position="512"/>
    </location>
</feature>
<reference evidence="4 5" key="1">
    <citation type="submission" date="2024-06" db="EMBL/GenBank/DDBJ databases">
        <title>Flavobacterium spp. isolated from glacier.</title>
        <authorList>
            <person name="Han D."/>
        </authorList>
    </citation>
    <scope>NUCLEOTIDE SEQUENCE [LARGE SCALE GENOMIC DNA]</scope>
    <source>
        <strain evidence="4 5">LS2P90</strain>
    </source>
</reference>
<organism evidence="4 5">
    <name type="scientific">Flavobacterium xylosi</name>
    <dbReference type="NCBI Taxonomy" id="3230415"/>
    <lineage>
        <taxon>Bacteria</taxon>
        <taxon>Pseudomonadati</taxon>
        <taxon>Bacteroidota</taxon>
        <taxon>Flavobacteriia</taxon>
        <taxon>Flavobacteriales</taxon>
        <taxon>Flavobacteriaceae</taxon>
        <taxon>Flavobacterium</taxon>
    </lineage>
</organism>
<protein>
    <submittedName>
        <fullName evidence="4">OstA-like protein</fullName>
    </submittedName>
</protein>
<dbReference type="RefSeq" id="WP_379854680.1">
    <property type="nucleotide sequence ID" value="NZ_JBHZPZ010000007.1"/>
</dbReference>
<proteinExistence type="predicted"/>
<dbReference type="Pfam" id="PF13100">
    <property type="entry name" value="OstA_2"/>
    <property type="match status" value="1"/>
</dbReference>
<dbReference type="Proteomes" id="UP001600109">
    <property type="component" value="Unassembled WGS sequence"/>
</dbReference>
<evidence type="ECO:0000313" key="5">
    <source>
        <dbReference type="Proteomes" id="UP001600109"/>
    </source>
</evidence>
<comment type="caution">
    <text evidence="4">The sequence shown here is derived from an EMBL/GenBank/DDBJ whole genome shotgun (WGS) entry which is preliminary data.</text>
</comment>
<dbReference type="Gene3D" id="2.60.450.10">
    <property type="entry name" value="Lipopolysaccharide (LPS) transport protein A like domain"/>
    <property type="match status" value="3"/>
</dbReference>